<feature type="non-terminal residue" evidence="1">
    <location>
        <position position="1"/>
    </location>
</feature>
<organism evidence="1 2">
    <name type="scientific">Phytophthora nicotianae P10297</name>
    <dbReference type="NCBI Taxonomy" id="1317064"/>
    <lineage>
        <taxon>Eukaryota</taxon>
        <taxon>Sar</taxon>
        <taxon>Stramenopiles</taxon>
        <taxon>Oomycota</taxon>
        <taxon>Peronosporomycetes</taxon>
        <taxon>Peronosporales</taxon>
        <taxon>Peronosporaceae</taxon>
        <taxon>Phytophthora</taxon>
    </lineage>
</organism>
<evidence type="ECO:0000313" key="1">
    <source>
        <dbReference type="EMBL" id="ETP28374.1"/>
    </source>
</evidence>
<protein>
    <recommendedName>
        <fullName evidence="3">DDE-1 domain-containing protein</fullName>
    </recommendedName>
</protein>
<dbReference type="AlphaFoldDB" id="W2Y2E8"/>
<reference evidence="1 2" key="1">
    <citation type="submission" date="2013-11" db="EMBL/GenBank/DDBJ databases">
        <title>The Genome Sequence of Phytophthora parasitica P10297.</title>
        <authorList>
            <consortium name="The Broad Institute Genomics Platform"/>
            <person name="Russ C."/>
            <person name="Tyler B."/>
            <person name="Panabieres F."/>
            <person name="Shan W."/>
            <person name="Tripathy S."/>
            <person name="Grunwald N."/>
            <person name="Machado M."/>
            <person name="Johnson C.S."/>
            <person name="Walker B."/>
            <person name="Young S.K."/>
            <person name="Zeng Q."/>
            <person name="Gargeya S."/>
            <person name="Fitzgerald M."/>
            <person name="Haas B."/>
            <person name="Abouelleil A."/>
            <person name="Allen A.W."/>
            <person name="Alvarado L."/>
            <person name="Arachchi H.M."/>
            <person name="Berlin A.M."/>
            <person name="Chapman S.B."/>
            <person name="Gainer-Dewar J."/>
            <person name="Goldberg J."/>
            <person name="Griggs A."/>
            <person name="Gujja S."/>
            <person name="Hansen M."/>
            <person name="Howarth C."/>
            <person name="Imamovic A."/>
            <person name="Ireland A."/>
            <person name="Larimer J."/>
            <person name="McCowan C."/>
            <person name="Murphy C."/>
            <person name="Pearson M."/>
            <person name="Poon T.W."/>
            <person name="Priest M."/>
            <person name="Roberts A."/>
            <person name="Saif S."/>
            <person name="Shea T."/>
            <person name="Sisk P."/>
            <person name="Sykes S."/>
            <person name="Wortman J."/>
            <person name="Nusbaum C."/>
            <person name="Birren B."/>
        </authorList>
    </citation>
    <scope>NUCLEOTIDE SEQUENCE [LARGE SCALE GENOMIC DNA]</scope>
    <source>
        <strain evidence="1 2">P10297</strain>
    </source>
</reference>
<proteinExistence type="predicted"/>
<dbReference type="Proteomes" id="UP000018948">
    <property type="component" value="Unassembled WGS sequence"/>
</dbReference>
<sequence>NLCTEAQQHVDCVHLDEKWFYLREEKQRFYLGEDEYVHHIPVKNNNLIIKVMLFAAVARPRSDAKRHCVRDGNIDLWLFVVHEPAERSSKNRPARTLELKTFTTDRDVYRRALCRMVIPCNKAV</sequence>
<comment type="caution">
    <text evidence="1">The sequence shown here is derived from an EMBL/GenBank/DDBJ whole genome shotgun (WGS) entry which is preliminary data.</text>
</comment>
<evidence type="ECO:0008006" key="3">
    <source>
        <dbReference type="Google" id="ProtNLM"/>
    </source>
</evidence>
<name>W2Y2E8_PHYNI</name>
<accession>W2Y2E8</accession>
<dbReference type="PANTHER" id="PTHR47169">
    <property type="entry name" value="OS01G0541250 PROTEIN"/>
    <property type="match status" value="1"/>
</dbReference>
<dbReference type="EMBL" id="ANIY01004772">
    <property type="protein sequence ID" value="ETP28374.1"/>
    <property type="molecule type" value="Genomic_DNA"/>
</dbReference>
<evidence type="ECO:0000313" key="2">
    <source>
        <dbReference type="Proteomes" id="UP000018948"/>
    </source>
</evidence>
<gene>
    <name evidence="1" type="ORF">F442_22333</name>
</gene>